<feature type="domain" description="Cyclophilin-like" evidence="2">
    <location>
        <begin position="36"/>
        <end position="144"/>
    </location>
</feature>
<dbReference type="Gene3D" id="2.40.100.20">
    <property type="match status" value="1"/>
</dbReference>
<dbReference type="Proteomes" id="UP000273143">
    <property type="component" value="Chromosome"/>
</dbReference>
<dbReference type="InterPro" id="IPR029000">
    <property type="entry name" value="Cyclophilin-like_dom_sf"/>
</dbReference>
<gene>
    <name evidence="3" type="ORF">DM558_13030</name>
</gene>
<dbReference type="RefSeq" id="WP_127164369.1">
    <property type="nucleotide sequence ID" value="NZ_CP029822.1"/>
</dbReference>
<dbReference type="Pfam" id="PF18050">
    <property type="entry name" value="Cyclophil_like2"/>
    <property type="match status" value="1"/>
</dbReference>
<feature type="signal peptide" evidence="1">
    <location>
        <begin position="1"/>
        <end position="23"/>
    </location>
</feature>
<proteinExistence type="predicted"/>
<keyword evidence="1" id="KW-0732">Signal</keyword>
<evidence type="ECO:0000313" key="3">
    <source>
        <dbReference type="EMBL" id="AZS51636.1"/>
    </source>
</evidence>
<evidence type="ECO:0000256" key="1">
    <source>
        <dbReference type="SAM" id="SignalP"/>
    </source>
</evidence>
<name>A0A451EPB4_9GAMM</name>
<feature type="chain" id="PRO_5019039424" description="Cyclophilin-like domain-containing protein" evidence="1">
    <location>
        <begin position="24"/>
        <end position="147"/>
    </location>
</feature>
<dbReference type="KEGG" id="emo:DM558_13030"/>
<dbReference type="EMBL" id="CP029822">
    <property type="protein sequence ID" value="AZS51636.1"/>
    <property type="molecule type" value="Genomic_DNA"/>
</dbReference>
<keyword evidence="4" id="KW-1185">Reference proteome</keyword>
<protein>
    <recommendedName>
        <fullName evidence="2">Cyclophilin-like domain-containing protein</fullName>
    </recommendedName>
</protein>
<evidence type="ECO:0000259" key="2">
    <source>
        <dbReference type="Pfam" id="PF18050"/>
    </source>
</evidence>
<organism evidence="3 4">
    <name type="scientific">Entomomonas moraniae</name>
    <dbReference type="NCBI Taxonomy" id="2213226"/>
    <lineage>
        <taxon>Bacteria</taxon>
        <taxon>Pseudomonadati</taxon>
        <taxon>Pseudomonadota</taxon>
        <taxon>Gammaproteobacteria</taxon>
        <taxon>Pseudomonadales</taxon>
        <taxon>Pseudomonadaceae</taxon>
        <taxon>Entomomonas</taxon>
    </lineage>
</organism>
<dbReference type="InterPro" id="IPR041183">
    <property type="entry name" value="Cyclophilin-like"/>
</dbReference>
<evidence type="ECO:0000313" key="4">
    <source>
        <dbReference type="Proteomes" id="UP000273143"/>
    </source>
</evidence>
<dbReference type="SUPFAM" id="SSF50891">
    <property type="entry name" value="Cyclophilin-like"/>
    <property type="match status" value="1"/>
</dbReference>
<sequence>MIKLRHKILLSSLLMVFCLHSYANTPSTKTLAHIKMNINQQPIIIALFDNSASRQLLNQLPLSLALSDFARTEKIAYLPNKLILQETPLAKTTQSDFTYYASWGNLALLYKGYGQANGVYALGTIVSGKEQLAALKQNITVTLERMD</sequence>
<reference evidence="4" key="1">
    <citation type="submission" date="2018-06" db="EMBL/GenBank/DDBJ databases">
        <title>Complete genome of Pseudomonas insecticola strain QZS01.</title>
        <authorList>
            <person name="Wang J."/>
            <person name="Su Q."/>
        </authorList>
    </citation>
    <scope>NUCLEOTIDE SEQUENCE [LARGE SCALE GENOMIC DNA]</scope>
    <source>
        <strain evidence="4">QZS01</strain>
    </source>
</reference>
<dbReference type="AlphaFoldDB" id="A0A451EPB4"/>
<accession>A0A451EPB4</accession>